<keyword evidence="3" id="KW-0238">DNA-binding</keyword>
<dbReference type="Gene3D" id="1.10.443.10">
    <property type="entry name" value="Intergrase catalytic core"/>
    <property type="match status" value="1"/>
</dbReference>
<dbReference type="Pfam" id="PF13495">
    <property type="entry name" value="Phage_int_SAM_4"/>
    <property type="match status" value="1"/>
</dbReference>
<dbReference type="EMBL" id="JAAABI010000001">
    <property type="protein sequence ID" value="NAY90465.1"/>
    <property type="molecule type" value="Genomic_DNA"/>
</dbReference>
<evidence type="ECO:0000256" key="3">
    <source>
        <dbReference type="ARBA" id="ARBA00023125"/>
    </source>
</evidence>
<dbReference type="InterPro" id="IPR011010">
    <property type="entry name" value="DNA_brk_join_enz"/>
</dbReference>
<dbReference type="GO" id="GO:0003677">
    <property type="term" value="F:DNA binding"/>
    <property type="evidence" value="ECO:0007669"/>
    <property type="project" value="UniProtKB-KW"/>
</dbReference>
<evidence type="ECO:0000259" key="5">
    <source>
        <dbReference type="PROSITE" id="PS51898"/>
    </source>
</evidence>
<evidence type="ECO:0000256" key="4">
    <source>
        <dbReference type="ARBA" id="ARBA00023172"/>
    </source>
</evidence>
<keyword evidence="2" id="KW-0229">DNA integration</keyword>
<dbReference type="GO" id="GO:0015074">
    <property type="term" value="P:DNA integration"/>
    <property type="evidence" value="ECO:0007669"/>
    <property type="project" value="UniProtKB-KW"/>
</dbReference>
<evidence type="ECO:0000313" key="6">
    <source>
        <dbReference type="EMBL" id="NAY90465.1"/>
    </source>
</evidence>
<evidence type="ECO:0000256" key="2">
    <source>
        <dbReference type="ARBA" id="ARBA00022908"/>
    </source>
</evidence>
<sequence length="282" mass="32394">MDGKSQLIKFQKIMELKGYSPNTIAAYMSALKLFHLKTGVTYWNSLSNIEIHRVCFDFFSHKKMSYAAQKQMLGSLVLFYRLMFDRVLPVENLRPSRKSFKIPVVLAKKEVEAMLERTSNLKHKAILATLYALGLRSGELLNLALNHLDGERKTVSIYGAKGKKDRQVMFPLALKQLLRKYYMEYRPKVYLFEGRDNGQYTASSLLNVVKSAAKRAQIKKVVTPHTLRHSFATHLLENGTDIRIIQKLLGHKSIKTTMIYTHVSVSEMEQVQSPIEQLRVTL</sequence>
<dbReference type="PANTHER" id="PTHR30349">
    <property type="entry name" value="PHAGE INTEGRASE-RELATED"/>
    <property type="match status" value="1"/>
</dbReference>
<organism evidence="6 7">
    <name type="scientific">Flagellimonas ochracea</name>
    <dbReference type="NCBI Taxonomy" id="2696472"/>
    <lineage>
        <taxon>Bacteria</taxon>
        <taxon>Pseudomonadati</taxon>
        <taxon>Bacteroidota</taxon>
        <taxon>Flavobacteriia</taxon>
        <taxon>Flavobacteriales</taxon>
        <taxon>Flavobacteriaceae</taxon>
        <taxon>Flagellimonas</taxon>
    </lineage>
</organism>
<protein>
    <submittedName>
        <fullName evidence="6">Tyrosine-type recombinase/integrase</fullName>
    </submittedName>
</protein>
<dbReference type="InterPro" id="IPR010998">
    <property type="entry name" value="Integrase_recombinase_N"/>
</dbReference>
<comment type="caution">
    <text evidence="6">The sequence shown here is derived from an EMBL/GenBank/DDBJ whole genome shotgun (WGS) entry which is preliminary data.</text>
</comment>
<dbReference type="RefSeq" id="WP_166521881.1">
    <property type="nucleotide sequence ID" value="NZ_JAAABI010000001.1"/>
</dbReference>
<keyword evidence="7" id="KW-1185">Reference proteome</keyword>
<dbReference type="PROSITE" id="PS51898">
    <property type="entry name" value="TYR_RECOMBINASE"/>
    <property type="match status" value="1"/>
</dbReference>
<accession>A0A964T909</accession>
<dbReference type="InterPro" id="IPR002104">
    <property type="entry name" value="Integrase_catalytic"/>
</dbReference>
<evidence type="ECO:0000313" key="7">
    <source>
        <dbReference type="Proteomes" id="UP000667650"/>
    </source>
</evidence>
<keyword evidence="4" id="KW-0233">DNA recombination</keyword>
<dbReference type="InterPro" id="IPR013762">
    <property type="entry name" value="Integrase-like_cat_sf"/>
</dbReference>
<dbReference type="PANTHER" id="PTHR30349:SF41">
    <property type="entry name" value="INTEGRASE_RECOMBINASE PROTEIN MJ0367-RELATED"/>
    <property type="match status" value="1"/>
</dbReference>
<dbReference type="Proteomes" id="UP000667650">
    <property type="component" value="Unassembled WGS sequence"/>
</dbReference>
<gene>
    <name evidence="6" type="ORF">GTQ34_00915</name>
</gene>
<dbReference type="AlphaFoldDB" id="A0A964T909"/>
<comment type="similarity">
    <text evidence="1">Belongs to the 'phage' integrase family.</text>
</comment>
<name>A0A964T909_9FLAO</name>
<dbReference type="InterPro" id="IPR004107">
    <property type="entry name" value="Integrase_SAM-like_N"/>
</dbReference>
<feature type="domain" description="Tyr recombinase" evidence="5">
    <location>
        <begin position="101"/>
        <end position="273"/>
    </location>
</feature>
<evidence type="ECO:0000256" key="1">
    <source>
        <dbReference type="ARBA" id="ARBA00008857"/>
    </source>
</evidence>
<reference evidence="6" key="1">
    <citation type="submission" date="2020-01" db="EMBL/GenBank/DDBJ databases">
        <title>Muricauda ochracea sp. nov., isolated from a tidal flat of Garorim bay in Korea.</title>
        <authorList>
            <person name="Kim D."/>
            <person name="Yoo Y."/>
            <person name="Kim J.-J."/>
        </authorList>
    </citation>
    <scope>NUCLEOTIDE SEQUENCE</scope>
    <source>
        <strain evidence="6">JGD-17</strain>
    </source>
</reference>
<dbReference type="SUPFAM" id="SSF56349">
    <property type="entry name" value="DNA breaking-rejoining enzymes"/>
    <property type="match status" value="1"/>
</dbReference>
<dbReference type="GO" id="GO:0006310">
    <property type="term" value="P:DNA recombination"/>
    <property type="evidence" value="ECO:0007669"/>
    <property type="project" value="UniProtKB-KW"/>
</dbReference>
<dbReference type="InterPro" id="IPR050090">
    <property type="entry name" value="Tyrosine_recombinase_XerCD"/>
</dbReference>
<dbReference type="Gene3D" id="1.10.150.130">
    <property type="match status" value="1"/>
</dbReference>
<proteinExistence type="inferred from homology"/>
<dbReference type="Pfam" id="PF00589">
    <property type="entry name" value="Phage_integrase"/>
    <property type="match status" value="1"/>
</dbReference>